<evidence type="ECO:0000256" key="2">
    <source>
        <dbReference type="ARBA" id="ARBA00022676"/>
    </source>
</evidence>
<dbReference type="GeneID" id="63715790"/>
<evidence type="ECO:0000256" key="4">
    <source>
        <dbReference type="SAM" id="MobiDB-lite"/>
    </source>
</evidence>
<reference evidence="5 6" key="1">
    <citation type="journal article" date="2016" name="Sci. Rep.">
        <title>Insights into Adaptations to a Near-Obligate Nematode Endoparasitic Lifestyle from the Finished Genome of Drechmeria coniospora.</title>
        <authorList>
            <person name="Zhang L."/>
            <person name="Zhou Z."/>
            <person name="Guo Q."/>
            <person name="Fokkens L."/>
            <person name="Miskei M."/>
            <person name="Pocsi I."/>
            <person name="Zhang W."/>
            <person name="Chen M."/>
            <person name="Wang L."/>
            <person name="Sun Y."/>
            <person name="Donzelli B.G."/>
            <person name="Gibson D.M."/>
            <person name="Nelson D.R."/>
            <person name="Luo J.G."/>
            <person name="Rep M."/>
            <person name="Liu H."/>
            <person name="Yang S."/>
            <person name="Wang J."/>
            <person name="Krasnoff S.B."/>
            <person name="Xu Y."/>
            <person name="Molnar I."/>
            <person name="Lin M."/>
        </authorList>
    </citation>
    <scope>NUCLEOTIDE SEQUENCE [LARGE SCALE GENOMIC DNA]</scope>
    <source>
        <strain evidence="5 6">ARSEF 6962</strain>
    </source>
</reference>
<comment type="similarity">
    <text evidence="1">Belongs to the glycosyltransferase 25 family.</text>
</comment>
<gene>
    <name evidence="5" type="ORF">DCS_03147</name>
</gene>
<protein>
    <recommendedName>
        <fullName evidence="7">Glycosyltransferase family 25 protein</fullName>
    </recommendedName>
</protein>
<keyword evidence="6" id="KW-1185">Reference proteome</keyword>
<keyword evidence="2" id="KW-0328">Glycosyltransferase</keyword>
<dbReference type="InParanoid" id="A0A151GY85"/>
<evidence type="ECO:0000256" key="1">
    <source>
        <dbReference type="ARBA" id="ARBA00006721"/>
    </source>
</evidence>
<name>A0A151GY85_DRECN</name>
<comment type="caution">
    <text evidence="5">The sequence shown here is derived from an EMBL/GenBank/DDBJ whole genome shotgun (WGS) entry which is preliminary data.</text>
</comment>
<evidence type="ECO:0000256" key="3">
    <source>
        <dbReference type="ARBA" id="ARBA00022679"/>
    </source>
</evidence>
<feature type="region of interest" description="Disordered" evidence="4">
    <location>
        <begin position="343"/>
        <end position="362"/>
    </location>
</feature>
<dbReference type="RefSeq" id="XP_040661354.1">
    <property type="nucleotide sequence ID" value="XM_040800471.1"/>
</dbReference>
<dbReference type="GO" id="GO:0016740">
    <property type="term" value="F:transferase activity"/>
    <property type="evidence" value="ECO:0007669"/>
    <property type="project" value="UniProtKB-KW"/>
</dbReference>
<dbReference type="InterPro" id="IPR002654">
    <property type="entry name" value="Glyco_trans_25"/>
</dbReference>
<sequence>MGRHGARHTRLAVVAAASVLMLYAFLARRGARLLDWAPGHGMGSRRSPAPEAVPRPPRLTDESMYPSDLDRVTNRTLGFEKIMVVGLRERSDKRDAIALMASLTGIDVDWVDGVPSSSISEKAVPFGIDVDRAKDNFLGSWRGHMDAIRRVVEMGYSSALIMEDDVDWDVHVKSQLKAVGMGARELFGESSRAPHSPYGDTWDVLWPGHCGELFPEFLDENLHLDEEQMAKITAKYIVSNDETVPPYRHVSDLVDWSAFPPLTRIVHLSAGPICTFAYAVSQAGARKLLHALSLEGLHMAFDNSLAQVCRDSIHDLAVGSTGGYDMKCVSVSPTMMFHHRPRGRIAGDSDIQSPGKDGGVREKGITESIKWSVRLNSKNMLTGRPLESQYEGEAA</sequence>
<feature type="region of interest" description="Disordered" evidence="4">
    <location>
        <begin position="39"/>
        <end position="66"/>
    </location>
</feature>
<proteinExistence type="inferred from homology"/>
<dbReference type="AlphaFoldDB" id="A0A151GY85"/>
<dbReference type="CDD" id="cd06532">
    <property type="entry name" value="Glyco_transf_25"/>
    <property type="match status" value="1"/>
</dbReference>
<organism evidence="5 6">
    <name type="scientific">Drechmeria coniospora</name>
    <name type="common">Nematophagous fungus</name>
    <name type="synonym">Meria coniospora</name>
    <dbReference type="NCBI Taxonomy" id="98403"/>
    <lineage>
        <taxon>Eukaryota</taxon>
        <taxon>Fungi</taxon>
        <taxon>Dikarya</taxon>
        <taxon>Ascomycota</taxon>
        <taxon>Pezizomycotina</taxon>
        <taxon>Sordariomycetes</taxon>
        <taxon>Hypocreomycetidae</taxon>
        <taxon>Hypocreales</taxon>
        <taxon>Ophiocordycipitaceae</taxon>
        <taxon>Drechmeria</taxon>
    </lineage>
</organism>
<dbReference type="InterPro" id="IPR050757">
    <property type="entry name" value="Collagen_mod_GT25"/>
</dbReference>
<evidence type="ECO:0000313" key="6">
    <source>
        <dbReference type="Proteomes" id="UP000076580"/>
    </source>
</evidence>
<keyword evidence="3" id="KW-0808">Transferase</keyword>
<evidence type="ECO:0008006" key="7">
    <source>
        <dbReference type="Google" id="ProtNLM"/>
    </source>
</evidence>
<dbReference type="EMBL" id="LAYC01000001">
    <property type="protein sequence ID" value="KYK62002.1"/>
    <property type="molecule type" value="Genomic_DNA"/>
</dbReference>
<dbReference type="PANTHER" id="PTHR10730">
    <property type="entry name" value="PROCOLLAGEN-LYSINE,2-OXOGLUTARATE 5-DIOXYGENASE/GLYCOSYLTRANSFERASE 25 FAMILY MEMBER"/>
    <property type="match status" value="1"/>
</dbReference>
<accession>A0A151GY85</accession>
<evidence type="ECO:0000313" key="5">
    <source>
        <dbReference type="EMBL" id="KYK62002.1"/>
    </source>
</evidence>
<dbReference type="Proteomes" id="UP000076580">
    <property type="component" value="Chromosome 01"/>
</dbReference>
<dbReference type="PANTHER" id="PTHR10730:SF53">
    <property type="entry name" value="GLYCOSYLTRANSFERASE 25 FAMILY MEMBER"/>
    <property type="match status" value="1"/>
</dbReference>